<accession>A0A7W3ITU1</accession>
<dbReference type="PANTHER" id="PTHR30580">
    <property type="entry name" value="PRIMOSOMAL PROTEIN N"/>
    <property type="match status" value="1"/>
</dbReference>
<keyword evidence="12" id="KW-1185">Reference proteome</keyword>
<dbReference type="GO" id="GO:0006302">
    <property type="term" value="P:double-strand break repair"/>
    <property type="evidence" value="ECO:0007669"/>
    <property type="project" value="InterPro"/>
</dbReference>
<evidence type="ECO:0000256" key="2">
    <source>
        <dbReference type="ARBA" id="ARBA00022705"/>
    </source>
</evidence>
<protein>
    <recommendedName>
        <fullName evidence="8">Probable replication restart protein PriA</fullName>
    </recommendedName>
    <alternativeName>
        <fullName evidence="8">Putative ATP-dependent DNA helicase PriA</fullName>
    </alternativeName>
</protein>
<comment type="subunit">
    <text evidence="8">Component of the replication restart primosome.</text>
</comment>
<comment type="function">
    <text evidence="8">Initiates the restart of stalled replication forks, which reloads the replicative helicase on sites other than the origin of replication. Recognizes and binds to abandoned replication forks and remodels them to uncover a helicase loading site. Promotes assembly of the primosome at these replication forks.</text>
</comment>
<dbReference type="AlphaFoldDB" id="A0A7W3ITU1"/>
<sequence length="741" mass="76628">MTGTRATTEALPGVVADASGPKQPARRVAPGEQTEQPAPAVAAERPVAEVAVDVSLSHLDRPFDYLVPADLAAQAVPGARVRVRFAGRLRDGFVLARKDAPEGERSLALLHKVVSPEPVLTPEVARLVRSVADHYAGCFADVVRLAVPPRHAATEKAARRAPMPGEPAAEDPDRDASAAAVPGEPSRPAPGPFAHYPTGAALLDALARGDRPRAAWQPVPAAGEPGDWALGFATAAAATAAGGRGSVLVVPDQRDLHRLAEACTAVLGADRFVTLTADLGPAARYRAFLAALRGDVAVVIGTRAAAFAPVRDLGLVAVWDDGDDLLAEPRAPYPHVREVLALRAAQQHAAAIFAGYARSCEVERLVATGWCRPLVADRADARRGGPRMRIAADAEHAPARDPAARVARLPHDVFTVIRDGLAAGPVLVQVPRTGYLLALACQDCRSPVRCPHCHGPTRADRSSADPAGGALLSCRWCGRLLPDWTCEVCGSQRWRAPVVGSTRTAEELGRAFPSVPVRQSAGGRVLDAVDDRPALVIATPGAEPAATTGYAAAVLLDAALPLLRTDLRAAEEAVRRWLNATALVRPGAAGGTVIAVGAPEARALQALLRLDPAGFAARELADRAEARFPPAVKLVAVDGARAALQSVVDDLTGGQTLDPGGPSGLPATTELLGPTELGPSDPVPAVPGAPGPAEGVHRLTLRAPLGDGARLVAAVKAVAATRSAKKAEGALRVQVDPAAFG</sequence>
<feature type="binding site" evidence="8">
    <location>
        <position position="477"/>
    </location>
    <ligand>
        <name>Zn(2+)</name>
        <dbReference type="ChEBI" id="CHEBI:29105"/>
        <label>2</label>
    </ligand>
</feature>
<dbReference type="PANTHER" id="PTHR30580:SF0">
    <property type="entry name" value="PRIMOSOMAL PROTEIN N"/>
    <property type="match status" value="1"/>
</dbReference>
<evidence type="ECO:0000256" key="3">
    <source>
        <dbReference type="ARBA" id="ARBA00022723"/>
    </source>
</evidence>
<reference evidence="11 12" key="1">
    <citation type="submission" date="2020-07" db="EMBL/GenBank/DDBJ databases">
        <title>Sequencing the genomes of 1000 actinobacteria strains.</title>
        <authorList>
            <person name="Klenk H.-P."/>
        </authorList>
    </citation>
    <scope>NUCLEOTIDE SEQUENCE [LARGE SCALE GENOMIC DNA]</scope>
    <source>
        <strain evidence="11 12">DSM 100723</strain>
    </source>
</reference>
<organism evidence="11 12">
    <name type="scientific">Microlunatus kandeliicorticis</name>
    <dbReference type="NCBI Taxonomy" id="1759536"/>
    <lineage>
        <taxon>Bacteria</taxon>
        <taxon>Bacillati</taxon>
        <taxon>Actinomycetota</taxon>
        <taxon>Actinomycetes</taxon>
        <taxon>Propionibacteriales</taxon>
        <taxon>Propionibacteriaceae</taxon>
        <taxon>Microlunatus</taxon>
    </lineage>
</organism>
<dbReference type="GO" id="GO:0043138">
    <property type="term" value="F:3'-5' DNA helicase activity"/>
    <property type="evidence" value="ECO:0007669"/>
    <property type="project" value="TreeGrafter"/>
</dbReference>
<dbReference type="InterPro" id="IPR042115">
    <property type="entry name" value="PriA_3primeBD_sf"/>
</dbReference>
<evidence type="ECO:0000256" key="4">
    <source>
        <dbReference type="ARBA" id="ARBA00022741"/>
    </source>
</evidence>
<evidence type="ECO:0000256" key="5">
    <source>
        <dbReference type="ARBA" id="ARBA00022833"/>
    </source>
</evidence>
<keyword evidence="11" id="KW-0378">Hydrolase</keyword>
<dbReference type="InterPro" id="IPR027417">
    <property type="entry name" value="P-loop_NTPase"/>
</dbReference>
<dbReference type="InterPro" id="IPR005259">
    <property type="entry name" value="PriA"/>
</dbReference>
<evidence type="ECO:0000256" key="6">
    <source>
        <dbReference type="ARBA" id="ARBA00022840"/>
    </source>
</evidence>
<evidence type="ECO:0000313" key="11">
    <source>
        <dbReference type="EMBL" id="MBA8795078.1"/>
    </source>
</evidence>
<evidence type="ECO:0000256" key="9">
    <source>
        <dbReference type="SAM" id="MobiDB-lite"/>
    </source>
</evidence>
<comment type="similarity">
    <text evidence="8">Belongs to the helicase family. PriA subfamily.</text>
</comment>
<dbReference type="Gene3D" id="3.40.1440.60">
    <property type="entry name" value="PriA, 3(prime) DNA-binding domain"/>
    <property type="match status" value="1"/>
</dbReference>
<keyword evidence="3 8" id="KW-0479">Metal-binding</keyword>
<dbReference type="GO" id="GO:0005524">
    <property type="term" value="F:ATP binding"/>
    <property type="evidence" value="ECO:0007669"/>
    <property type="project" value="UniProtKB-UniRule"/>
</dbReference>
<dbReference type="GO" id="GO:1990077">
    <property type="term" value="C:primosome complex"/>
    <property type="evidence" value="ECO:0007669"/>
    <property type="project" value="UniProtKB-UniRule"/>
</dbReference>
<feature type="binding site" evidence="8">
    <location>
        <position position="486"/>
    </location>
    <ligand>
        <name>Zn(2+)</name>
        <dbReference type="ChEBI" id="CHEBI:29105"/>
        <label>1</label>
    </ligand>
</feature>
<comment type="caution">
    <text evidence="8">As this protein does not have any detectable helicase domains, it probably does not have helicase activity.</text>
</comment>
<dbReference type="RefSeq" id="WP_182560684.1">
    <property type="nucleotide sequence ID" value="NZ_JACGWT010000004.1"/>
</dbReference>
<dbReference type="HAMAP" id="MF_00983">
    <property type="entry name" value="PriA"/>
    <property type="match status" value="1"/>
</dbReference>
<keyword evidence="1 8" id="KW-0639">Primosome</keyword>
<dbReference type="GO" id="GO:0016787">
    <property type="term" value="F:hydrolase activity"/>
    <property type="evidence" value="ECO:0007669"/>
    <property type="project" value="UniProtKB-KW"/>
</dbReference>
<keyword evidence="6 8" id="KW-0067">ATP-binding</keyword>
<comment type="cofactor">
    <cofactor evidence="8">
        <name>Zn(2+)</name>
        <dbReference type="ChEBI" id="CHEBI:29105"/>
    </cofactor>
    <text evidence="8">Binds 2 zinc ions per subunit.</text>
</comment>
<dbReference type="GO" id="GO:0006269">
    <property type="term" value="P:DNA replication, synthesis of primer"/>
    <property type="evidence" value="ECO:0007669"/>
    <property type="project" value="UniProtKB-KW"/>
</dbReference>
<evidence type="ECO:0000256" key="1">
    <source>
        <dbReference type="ARBA" id="ARBA00022515"/>
    </source>
</evidence>
<feature type="binding site" evidence="8">
    <location>
        <position position="489"/>
    </location>
    <ligand>
        <name>Zn(2+)</name>
        <dbReference type="ChEBI" id="CHEBI:29105"/>
        <label>1</label>
    </ligand>
</feature>
<feature type="binding site" evidence="8">
    <location>
        <position position="453"/>
    </location>
    <ligand>
        <name>Zn(2+)</name>
        <dbReference type="ChEBI" id="CHEBI:29105"/>
        <label>2</label>
    </ligand>
</feature>
<feature type="binding site" evidence="8">
    <location>
        <position position="450"/>
    </location>
    <ligand>
        <name>Zn(2+)</name>
        <dbReference type="ChEBI" id="CHEBI:29105"/>
        <label>2</label>
    </ligand>
</feature>
<dbReference type="GO" id="GO:0008270">
    <property type="term" value="F:zinc ion binding"/>
    <property type="evidence" value="ECO:0007669"/>
    <property type="project" value="UniProtKB-UniRule"/>
</dbReference>
<feature type="domain" description="Primosomal protein N' 3' DNA-binding" evidence="10">
    <location>
        <begin position="49"/>
        <end position="148"/>
    </location>
</feature>
<gene>
    <name evidence="8" type="primary">priA</name>
    <name evidence="11" type="ORF">FHX74_002706</name>
</gene>
<feature type="compositionally biased region" description="Pro residues" evidence="9">
    <location>
        <begin position="681"/>
        <end position="690"/>
    </location>
</feature>
<feature type="region of interest" description="Disordered" evidence="9">
    <location>
        <begin position="1"/>
        <end position="44"/>
    </location>
</feature>
<keyword evidence="7 8" id="KW-0238">DNA-binding</keyword>
<evidence type="ECO:0000259" key="10">
    <source>
        <dbReference type="Pfam" id="PF17764"/>
    </source>
</evidence>
<dbReference type="GO" id="GO:0006310">
    <property type="term" value="P:DNA recombination"/>
    <property type="evidence" value="ECO:0007669"/>
    <property type="project" value="InterPro"/>
</dbReference>
<evidence type="ECO:0000313" key="12">
    <source>
        <dbReference type="Proteomes" id="UP000523079"/>
    </source>
</evidence>
<dbReference type="EMBL" id="JACGWT010000004">
    <property type="protein sequence ID" value="MBA8795078.1"/>
    <property type="molecule type" value="Genomic_DNA"/>
</dbReference>
<dbReference type="GO" id="GO:0003677">
    <property type="term" value="F:DNA binding"/>
    <property type="evidence" value="ECO:0007669"/>
    <property type="project" value="UniProtKB-UniRule"/>
</dbReference>
<comment type="caution">
    <text evidence="11">The sequence shown here is derived from an EMBL/GenBank/DDBJ whole genome shotgun (WGS) entry which is preliminary data.</text>
</comment>
<feature type="compositionally biased region" description="Low complexity" evidence="9">
    <location>
        <begin position="35"/>
        <end position="44"/>
    </location>
</feature>
<dbReference type="Proteomes" id="UP000523079">
    <property type="component" value="Unassembled WGS sequence"/>
</dbReference>
<dbReference type="Gene3D" id="3.40.50.300">
    <property type="entry name" value="P-loop containing nucleotide triphosphate hydrolases"/>
    <property type="match status" value="1"/>
</dbReference>
<name>A0A7W3ITU1_9ACTN</name>
<dbReference type="InterPro" id="IPR041222">
    <property type="entry name" value="PriA_3primeBD"/>
</dbReference>
<keyword evidence="4 8" id="KW-0547">Nucleotide-binding</keyword>
<feature type="binding site" evidence="8">
    <location>
        <position position="474"/>
    </location>
    <ligand>
        <name>Zn(2+)</name>
        <dbReference type="ChEBI" id="CHEBI:29105"/>
        <label>2</label>
    </ligand>
</feature>
<proteinExistence type="inferred from homology"/>
<keyword evidence="5 8" id="KW-0862">Zinc</keyword>
<evidence type="ECO:0000256" key="8">
    <source>
        <dbReference type="HAMAP-Rule" id="MF_00983"/>
    </source>
</evidence>
<feature type="region of interest" description="Disordered" evidence="9">
    <location>
        <begin position="154"/>
        <end position="194"/>
    </location>
</feature>
<evidence type="ECO:0000256" key="7">
    <source>
        <dbReference type="ARBA" id="ARBA00023125"/>
    </source>
</evidence>
<feature type="region of interest" description="Disordered" evidence="9">
    <location>
        <begin position="673"/>
        <end position="695"/>
    </location>
</feature>
<keyword evidence="2 8" id="KW-0235">DNA replication</keyword>
<feature type="binding site" evidence="8">
    <location>
        <position position="441"/>
    </location>
    <ligand>
        <name>Zn(2+)</name>
        <dbReference type="ChEBI" id="CHEBI:29105"/>
        <label>1</label>
    </ligand>
</feature>
<dbReference type="Pfam" id="PF17764">
    <property type="entry name" value="PriA_3primeBD"/>
    <property type="match status" value="1"/>
</dbReference>
<dbReference type="GO" id="GO:0006270">
    <property type="term" value="P:DNA replication initiation"/>
    <property type="evidence" value="ECO:0007669"/>
    <property type="project" value="TreeGrafter"/>
</dbReference>
<feature type="binding site" evidence="8">
    <location>
        <position position="444"/>
    </location>
    <ligand>
        <name>Zn(2+)</name>
        <dbReference type="ChEBI" id="CHEBI:29105"/>
        <label>1</label>
    </ligand>
</feature>